<dbReference type="AlphaFoldDB" id="A0AAV4FN58"/>
<proteinExistence type="predicted"/>
<organism evidence="1 2">
    <name type="scientific">Elysia marginata</name>
    <dbReference type="NCBI Taxonomy" id="1093978"/>
    <lineage>
        <taxon>Eukaryota</taxon>
        <taxon>Metazoa</taxon>
        <taxon>Spiralia</taxon>
        <taxon>Lophotrochozoa</taxon>
        <taxon>Mollusca</taxon>
        <taxon>Gastropoda</taxon>
        <taxon>Heterobranchia</taxon>
        <taxon>Euthyneura</taxon>
        <taxon>Panpulmonata</taxon>
        <taxon>Sacoglossa</taxon>
        <taxon>Placobranchoidea</taxon>
        <taxon>Plakobranchidae</taxon>
        <taxon>Elysia</taxon>
    </lineage>
</organism>
<accession>A0AAV4FN58</accession>
<gene>
    <name evidence="1" type="ORF">ElyMa_003890800</name>
</gene>
<name>A0AAV4FN58_9GAST</name>
<evidence type="ECO:0000313" key="2">
    <source>
        <dbReference type="Proteomes" id="UP000762676"/>
    </source>
</evidence>
<evidence type="ECO:0000313" key="1">
    <source>
        <dbReference type="EMBL" id="GFR74379.1"/>
    </source>
</evidence>
<comment type="caution">
    <text evidence="1">The sequence shown here is derived from an EMBL/GenBank/DDBJ whole genome shotgun (WGS) entry which is preliminary data.</text>
</comment>
<dbReference type="PANTHER" id="PTHR19446">
    <property type="entry name" value="REVERSE TRANSCRIPTASES"/>
    <property type="match status" value="1"/>
</dbReference>
<dbReference type="EMBL" id="BMAT01007929">
    <property type="protein sequence ID" value="GFR74379.1"/>
    <property type="molecule type" value="Genomic_DNA"/>
</dbReference>
<protein>
    <submittedName>
        <fullName evidence="1">Very-long-chain enoyl-CoA reductase</fullName>
    </submittedName>
</protein>
<dbReference type="Proteomes" id="UP000762676">
    <property type="component" value="Unassembled WGS sequence"/>
</dbReference>
<keyword evidence="2" id="KW-1185">Reference proteome</keyword>
<sequence>MVHKIKEKTKQLKNEHLDELASNIDKTSSDGGMFQAVKALNRKRFENPKVHDNDGKQVSNPSQIQLIIANHFKSKFRDDNIHDIEPYFGQPRKLKSPITGKEVRASINNLNNGRAPGSNNISGEFLKFAPHLIDNKIAKILNQTFERHEDLNINEGLLIALPKPGKPKGPPQNLRLITLLNSIRKVLSTIVLNLIRPKIETYTSHSQSGFRPNRSTSEVSLYKKCSETPPSLQILELRWSLFGHILRRDNSIPANLAMLYYFNENSNRGRGRPTTTLPITLNNDLKRLQNKDVQLTTKEDLHKLQKIASQSQEWIAFTAGIKRTAEAEGPDDQASGRH</sequence>
<reference evidence="1 2" key="1">
    <citation type="journal article" date="2021" name="Elife">
        <title>Chloroplast acquisition without the gene transfer in kleptoplastic sea slugs, Plakobranchus ocellatus.</title>
        <authorList>
            <person name="Maeda T."/>
            <person name="Takahashi S."/>
            <person name="Yoshida T."/>
            <person name="Shimamura S."/>
            <person name="Takaki Y."/>
            <person name="Nagai Y."/>
            <person name="Toyoda A."/>
            <person name="Suzuki Y."/>
            <person name="Arimoto A."/>
            <person name="Ishii H."/>
            <person name="Satoh N."/>
            <person name="Nishiyama T."/>
            <person name="Hasebe M."/>
            <person name="Maruyama T."/>
            <person name="Minagawa J."/>
            <person name="Obokata J."/>
            <person name="Shigenobu S."/>
        </authorList>
    </citation>
    <scope>NUCLEOTIDE SEQUENCE [LARGE SCALE GENOMIC DNA]</scope>
</reference>